<dbReference type="Pfam" id="PF17963">
    <property type="entry name" value="Big_9"/>
    <property type="match status" value="2"/>
</dbReference>
<dbReference type="InterPro" id="IPR010221">
    <property type="entry name" value="VCBS_dom"/>
</dbReference>
<evidence type="ECO:0000313" key="2">
    <source>
        <dbReference type="Proteomes" id="UP000036513"/>
    </source>
</evidence>
<dbReference type="AlphaFoldDB" id="A0A0J6V7Q8"/>
<dbReference type="SUPFAM" id="SSF50998">
    <property type="entry name" value="Quinoprotein alcohol dehydrogenase-like"/>
    <property type="match status" value="1"/>
</dbReference>
<dbReference type="PANTHER" id="PTHR47197">
    <property type="entry name" value="PROTEIN NIRF"/>
    <property type="match status" value="1"/>
</dbReference>
<dbReference type="SUPFAM" id="SSF82171">
    <property type="entry name" value="DPP6 N-terminal domain-like"/>
    <property type="match status" value="1"/>
</dbReference>
<accession>A0A0J6V7Q8</accession>
<dbReference type="STRING" id="37916.MCHLDSM_07352"/>
<dbReference type="InterPro" id="IPR051200">
    <property type="entry name" value="Host-pathogen_enzymatic-act"/>
</dbReference>
<organism evidence="1 2">
    <name type="scientific">Mycolicibacterium chlorophenolicum</name>
    <dbReference type="NCBI Taxonomy" id="37916"/>
    <lineage>
        <taxon>Bacteria</taxon>
        <taxon>Bacillati</taxon>
        <taxon>Actinomycetota</taxon>
        <taxon>Actinomycetes</taxon>
        <taxon>Mycobacteriales</taxon>
        <taxon>Mycobacteriaceae</taxon>
        <taxon>Mycolicibacterium</taxon>
    </lineage>
</organism>
<protein>
    <submittedName>
        <fullName evidence="1">Protein TolB</fullName>
    </submittedName>
</protein>
<dbReference type="Proteomes" id="UP000036513">
    <property type="component" value="Unassembled WGS sequence"/>
</dbReference>
<evidence type="ECO:0000313" key="1">
    <source>
        <dbReference type="EMBL" id="KMO66875.1"/>
    </source>
</evidence>
<dbReference type="PANTHER" id="PTHR47197:SF3">
    <property type="entry name" value="DIHYDRO-HEME D1 DEHYDROGENASE"/>
    <property type="match status" value="1"/>
</dbReference>
<comment type="caution">
    <text evidence="1">The sequence shown here is derived from an EMBL/GenBank/DDBJ whole genome shotgun (WGS) entry which is preliminary data.</text>
</comment>
<proteinExistence type="predicted"/>
<dbReference type="Pfam" id="PF07676">
    <property type="entry name" value="PD40"/>
    <property type="match status" value="1"/>
</dbReference>
<dbReference type="InterPro" id="IPR011659">
    <property type="entry name" value="WD40"/>
</dbReference>
<dbReference type="InterPro" id="IPR015943">
    <property type="entry name" value="WD40/YVTN_repeat-like_dom_sf"/>
</dbReference>
<keyword evidence="2" id="KW-1185">Reference proteome</keyword>
<dbReference type="NCBIfam" id="TIGR01965">
    <property type="entry name" value="VCBS_repeat"/>
    <property type="match status" value="1"/>
</dbReference>
<dbReference type="Gene3D" id="2.120.10.30">
    <property type="entry name" value="TolB, C-terminal domain"/>
    <property type="match status" value="1"/>
</dbReference>
<dbReference type="PATRIC" id="fig|37916.4.peg.7385"/>
<reference evidence="1 2" key="1">
    <citation type="journal article" date="2015" name="Genome Biol. Evol.">
        <title>Characterization of Three Mycobacterium spp. with Potential Use in Bioremediation by Genome Sequencing and Comparative Genomics.</title>
        <authorList>
            <person name="Das S."/>
            <person name="Pettersson B.M."/>
            <person name="Behra P.R."/>
            <person name="Ramesh M."/>
            <person name="Dasgupta S."/>
            <person name="Bhattacharya A."/>
            <person name="Kirsebom L.A."/>
        </authorList>
    </citation>
    <scope>NUCLEOTIDE SEQUENCE [LARGE SCALE GENOMIC DNA]</scope>
    <source>
        <strain evidence="1 2">DSM 43826</strain>
    </source>
</reference>
<dbReference type="InterPro" id="IPR011042">
    <property type="entry name" value="6-blade_b-propeller_TolB-like"/>
</dbReference>
<dbReference type="Gene3D" id="2.130.10.10">
    <property type="entry name" value="YVTN repeat-like/Quinoprotein amine dehydrogenase"/>
    <property type="match status" value="1"/>
</dbReference>
<dbReference type="InterPro" id="IPR011047">
    <property type="entry name" value="Quinoprotein_ADH-like_sf"/>
</dbReference>
<dbReference type="EMBL" id="JYNL01000072">
    <property type="protein sequence ID" value="KMO66875.1"/>
    <property type="molecule type" value="Genomic_DNA"/>
</dbReference>
<gene>
    <name evidence="1" type="primary">tolB_2</name>
    <name evidence="1" type="ORF">MCHLDSM_07352</name>
</gene>
<name>A0A0J6V7Q8_9MYCO</name>
<sequence length="727" mass="73252">MTGRVSASDPEHDELSFSVPTVSTKGAAVTINSSTGAFTYTPSATVRHAAAVPGAANDSMTVTVLDGVGGTAATTVTVPVLPTNTRPRVAWTPKVGSPDPATGAVTGTLNARDADRDLLAFIAAPTKGSIVFGSGGAFTYIPTAAARRAAASPGASAAVKSDTFAVVVSDGHGGTLTRTLKVAIAPTAVTGAVTVLGSVAVDGDDPPASPVLSANGARGVLVSPLTDPRTLAAVTHVVVFDPATGTQAGATLTLAGAGRSPVFSADGTRVLITTRDLNTTTGMYTVRETVVDAVTGAQIGTTVDLPGAPMSSVVLDPNGATVVPEPAAASTSLIVNPDGTRAVTVTQDYSDLYDTSTYTSRIAVMDTATGKQVGTSVSLTGAGDAPVFSNDGKYILFTASVSDWGQGYGYVNTSQLALIDSTTGLLIGDVVNANGAVGAQFSDDSTHVLITTYDRHAESTVVSTMSTATGAATGTPISFSGRPLSTLSGGNSVIRTLNTDGSRVLIGISQYSPTTMAATIRLLVGNTTTGTTTGTTVTLPGSDNPYGATLFSTDGKRVLITVNAYDSFGHTANSRVLVLDTETGTQIGTTLALRGFASTRFSSDGRHIFITTNDDNTHITQAAVYDMVTGTQTGSTLTFGGYLSTTVAVGPDGRNAMLVIGASSEPKTNVVLIDTVTGEQSGSAASLIGSPAGYPGPIINGDRAMVTTTVATSFTTSTSRVSVLQIG</sequence>